<comment type="caution">
    <text evidence="13">The sequence shown here is derived from an EMBL/GenBank/DDBJ whole genome shotgun (WGS) entry which is preliminary data.</text>
</comment>
<evidence type="ECO:0000256" key="1">
    <source>
        <dbReference type="ARBA" id="ARBA00006484"/>
    </source>
</evidence>
<evidence type="ECO:0000313" key="13">
    <source>
        <dbReference type="EMBL" id="KAK9728582.1"/>
    </source>
</evidence>
<dbReference type="PANTHER" id="PTHR15104">
    <property type="entry name" value="DIHYDROPTERIDINE REDUCTASE"/>
    <property type="match status" value="1"/>
</dbReference>
<keyword evidence="4" id="KW-0560">Oxidoreductase</keyword>
<evidence type="ECO:0000256" key="3">
    <source>
        <dbReference type="ARBA" id="ARBA00022857"/>
    </source>
</evidence>
<dbReference type="SUPFAM" id="SSF51735">
    <property type="entry name" value="NAD(P)-binding Rossmann-fold domains"/>
    <property type="match status" value="1"/>
</dbReference>
<dbReference type="CDD" id="cd05334">
    <property type="entry name" value="DHPR_SDR_c_like"/>
    <property type="match status" value="1"/>
</dbReference>
<comment type="similarity">
    <text evidence="1">Belongs to the short-chain dehydrogenases/reductases (SDR) family.</text>
</comment>
<dbReference type="InterPro" id="IPR036291">
    <property type="entry name" value="NAD(P)-bd_dom_sf"/>
</dbReference>
<evidence type="ECO:0000256" key="7">
    <source>
        <dbReference type="ARBA" id="ARBA00039153"/>
    </source>
</evidence>
<sequence>MAESTYTGCVLVYGGSGALGSGCVSHFKSRNWFVASVEVWKYTSNKDDGSNASSICLLTEGKGLVDQHVNKEADVNILVKTDRPIKEQETDIIACLQNLLQNVKLDAIICVAGGYTTCTLEDEFTGNCEKMWRQNVWPSLLSAQIAAKFLKPNGMFCLTGAKAALEGTPNAIGYGFCKAAVHQLIKTLACPGSGMPENSFCVALLPVTLDTMMNRQMMPTADISGWTPTKYITDLLLKWSDGIDRPANGSLVQFVTQNFNTDITFL</sequence>
<gene>
    <name evidence="13" type="ORF">QE152_g17938</name>
</gene>
<evidence type="ECO:0000256" key="8">
    <source>
        <dbReference type="ARBA" id="ARBA00039520"/>
    </source>
</evidence>
<name>A0AAW1L587_POPJA</name>
<accession>A0AAW1L587</accession>
<comment type="subunit">
    <text evidence="2">Homodimer.</text>
</comment>
<proteinExistence type="inferred from homology"/>
<evidence type="ECO:0000256" key="9">
    <source>
        <dbReference type="ARBA" id="ARBA00041348"/>
    </source>
</evidence>
<dbReference type="GO" id="GO:0070404">
    <property type="term" value="F:NADH binding"/>
    <property type="evidence" value="ECO:0007669"/>
    <property type="project" value="TreeGrafter"/>
</dbReference>
<dbReference type="AlphaFoldDB" id="A0AAW1L587"/>
<reference evidence="13 14" key="1">
    <citation type="journal article" date="2024" name="BMC Genomics">
        <title>De novo assembly and annotation of Popillia japonica's genome with initial clues to its potential as an invasive pest.</title>
        <authorList>
            <person name="Cucini C."/>
            <person name="Boschi S."/>
            <person name="Funari R."/>
            <person name="Cardaioli E."/>
            <person name="Iannotti N."/>
            <person name="Marturano G."/>
            <person name="Paoli F."/>
            <person name="Bruttini M."/>
            <person name="Carapelli A."/>
            <person name="Frati F."/>
            <person name="Nardi F."/>
        </authorList>
    </citation>
    <scope>NUCLEOTIDE SEQUENCE [LARGE SCALE GENOMIC DNA]</scope>
    <source>
        <strain evidence="13">DMR45628</strain>
    </source>
</reference>
<dbReference type="GO" id="GO:0070402">
    <property type="term" value="F:NADPH binding"/>
    <property type="evidence" value="ECO:0007669"/>
    <property type="project" value="TreeGrafter"/>
</dbReference>
<evidence type="ECO:0000256" key="10">
    <source>
        <dbReference type="ARBA" id="ARBA00042518"/>
    </source>
</evidence>
<organism evidence="13 14">
    <name type="scientific">Popillia japonica</name>
    <name type="common">Japanese beetle</name>
    <dbReference type="NCBI Taxonomy" id="7064"/>
    <lineage>
        <taxon>Eukaryota</taxon>
        <taxon>Metazoa</taxon>
        <taxon>Ecdysozoa</taxon>
        <taxon>Arthropoda</taxon>
        <taxon>Hexapoda</taxon>
        <taxon>Insecta</taxon>
        <taxon>Pterygota</taxon>
        <taxon>Neoptera</taxon>
        <taxon>Endopterygota</taxon>
        <taxon>Coleoptera</taxon>
        <taxon>Polyphaga</taxon>
        <taxon>Scarabaeiformia</taxon>
        <taxon>Scarabaeidae</taxon>
        <taxon>Rutelinae</taxon>
        <taxon>Popillia</taxon>
    </lineage>
</organism>
<dbReference type="GO" id="GO:0004155">
    <property type="term" value="F:6,7-dihydropteridine reductase activity"/>
    <property type="evidence" value="ECO:0007669"/>
    <property type="project" value="UniProtKB-EC"/>
</dbReference>
<comment type="function">
    <text evidence="6">Catalyzes the conversion of quinonoid dihydrobiopterin into tetrahydrobiopterin.</text>
</comment>
<keyword evidence="3" id="KW-0521">NADP</keyword>
<evidence type="ECO:0000256" key="12">
    <source>
        <dbReference type="ARBA" id="ARBA00047536"/>
    </source>
</evidence>
<comment type="catalytic activity">
    <reaction evidence="11">
        <text>5,6,7,8-tetrahydropteridine + NADP(+) = 6,7-dihydropteridine + NADPH + H(+)</text>
        <dbReference type="Rhea" id="RHEA:17865"/>
        <dbReference type="ChEBI" id="CHEBI:15378"/>
        <dbReference type="ChEBI" id="CHEBI:28889"/>
        <dbReference type="ChEBI" id="CHEBI:30156"/>
        <dbReference type="ChEBI" id="CHEBI:57783"/>
        <dbReference type="ChEBI" id="CHEBI:58349"/>
        <dbReference type="EC" id="1.5.1.34"/>
    </reaction>
    <physiologicalReaction direction="right-to-left" evidence="11">
        <dbReference type="Rhea" id="RHEA:17867"/>
    </physiologicalReaction>
</comment>
<comment type="catalytic activity">
    <reaction evidence="12">
        <text>5,6,7,8-tetrahydropteridine + NAD(+) = 6,7-dihydropteridine + NADH + H(+)</text>
        <dbReference type="Rhea" id="RHEA:17869"/>
        <dbReference type="ChEBI" id="CHEBI:15378"/>
        <dbReference type="ChEBI" id="CHEBI:28889"/>
        <dbReference type="ChEBI" id="CHEBI:30156"/>
        <dbReference type="ChEBI" id="CHEBI:57540"/>
        <dbReference type="ChEBI" id="CHEBI:57945"/>
        <dbReference type="EC" id="1.5.1.34"/>
    </reaction>
    <physiologicalReaction direction="right-to-left" evidence="12">
        <dbReference type="Rhea" id="RHEA:17871"/>
    </physiologicalReaction>
</comment>
<dbReference type="Gene3D" id="3.40.50.720">
    <property type="entry name" value="NAD(P)-binding Rossmann-like Domain"/>
    <property type="match status" value="1"/>
</dbReference>
<dbReference type="GO" id="GO:0006559">
    <property type="term" value="P:L-phenylalanine catabolic process"/>
    <property type="evidence" value="ECO:0007669"/>
    <property type="project" value="TreeGrafter"/>
</dbReference>
<evidence type="ECO:0000256" key="6">
    <source>
        <dbReference type="ARBA" id="ARBA00037099"/>
    </source>
</evidence>
<dbReference type="GO" id="GO:0006729">
    <property type="term" value="P:tetrahydrobiopterin biosynthetic process"/>
    <property type="evidence" value="ECO:0007669"/>
    <property type="project" value="UniProtKB-KW"/>
</dbReference>
<evidence type="ECO:0000256" key="2">
    <source>
        <dbReference type="ARBA" id="ARBA00011738"/>
    </source>
</evidence>
<evidence type="ECO:0000256" key="11">
    <source>
        <dbReference type="ARBA" id="ARBA00047429"/>
    </source>
</evidence>
<protein>
    <recommendedName>
        <fullName evidence="8">Dihydropteridine reductase</fullName>
        <ecNumber evidence="7">1.5.1.34</ecNumber>
    </recommendedName>
    <alternativeName>
        <fullName evidence="10">HDHPR</fullName>
    </alternativeName>
    <alternativeName>
        <fullName evidence="9">Quinoid dihydropteridine reductase</fullName>
    </alternativeName>
</protein>
<evidence type="ECO:0000256" key="5">
    <source>
        <dbReference type="ARBA" id="ARBA00023007"/>
    </source>
</evidence>
<dbReference type="FunFam" id="3.40.50.720:FF:000157">
    <property type="entry name" value="Quinoid dihydropteridine reductase"/>
    <property type="match status" value="1"/>
</dbReference>
<keyword evidence="14" id="KW-1185">Reference proteome</keyword>
<evidence type="ECO:0000256" key="4">
    <source>
        <dbReference type="ARBA" id="ARBA00023002"/>
    </source>
</evidence>
<keyword evidence="5" id="KW-0783">Tetrahydrobiopterin biosynthesis</keyword>
<dbReference type="GO" id="GO:0005737">
    <property type="term" value="C:cytoplasm"/>
    <property type="evidence" value="ECO:0007669"/>
    <property type="project" value="TreeGrafter"/>
</dbReference>
<dbReference type="PANTHER" id="PTHR15104:SF0">
    <property type="entry name" value="DIHYDROPTERIDINE REDUCTASE"/>
    <property type="match status" value="1"/>
</dbReference>
<dbReference type="Proteomes" id="UP001458880">
    <property type="component" value="Unassembled WGS sequence"/>
</dbReference>
<evidence type="ECO:0000313" key="14">
    <source>
        <dbReference type="Proteomes" id="UP001458880"/>
    </source>
</evidence>
<dbReference type="EC" id="1.5.1.34" evidence="7"/>
<dbReference type="EMBL" id="JASPKY010000169">
    <property type="protein sequence ID" value="KAK9728582.1"/>
    <property type="molecule type" value="Genomic_DNA"/>
</dbReference>